<evidence type="ECO:0000313" key="2">
    <source>
        <dbReference type="Proteomes" id="UP000886523"/>
    </source>
</evidence>
<proteinExistence type="predicted"/>
<gene>
    <name evidence="1" type="ORF">BS47DRAFT_1353207</name>
</gene>
<accession>A0A9P6DPC0</accession>
<dbReference type="EMBL" id="MU129122">
    <property type="protein sequence ID" value="KAF9506153.1"/>
    <property type="molecule type" value="Genomic_DNA"/>
</dbReference>
<organism evidence="1 2">
    <name type="scientific">Hydnum rufescens UP504</name>
    <dbReference type="NCBI Taxonomy" id="1448309"/>
    <lineage>
        <taxon>Eukaryota</taxon>
        <taxon>Fungi</taxon>
        <taxon>Dikarya</taxon>
        <taxon>Basidiomycota</taxon>
        <taxon>Agaricomycotina</taxon>
        <taxon>Agaricomycetes</taxon>
        <taxon>Cantharellales</taxon>
        <taxon>Hydnaceae</taxon>
        <taxon>Hydnum</taxon>
    </lineage>
</organism>
<dbReference type="AlphaFoldDB" id="A0A9P6DPC0"/>
<evidence type="ECO:0000313" key="1">
    <source>
        <dbReference type="EMBL" id="KAF9506153.1"/>
    </source>
</evidence>
<name>A0A9P6DPC0_9AGAM</name>
<protein>
    <submittedName>
        <fullName evidence="1">Uncharacterized protein</fullName>
    </submittedName>
</protein>
<feature type="non-terminal residue" evidence="1">
    <location>
        <position position="1"/>
    </location>
</feature>
<keyword evidence="2" id="KW-1185">Reference proteome</keyword>
<sequence>MRGGLASKTYFRLKNRVVLVLKEYHELTRPSSKSQGPEASLHISAYSVPDSVRPLEKRGEGKGSQKNVINMAAPRGAARRWQVAPRQNQLFADKYDSKSTFEFFGDCASVLHRS</sequence>
<dbReference type="Proteomes" id="UP000886523">
    <property type="component" value="Unassembled WGS sequence"/>
</dbReference>
<comment type="caution">
    <text evidence="1">The sequence shown here is derived from an EMBL/GenBank/DDBJ whole genome shotgun (WGS) entry which is preliminary data.</text>
</comment>
<feature type="non-terminal residue" evidence="1">
    <location>
        <position position="114"/>
    </location>
</feature>
<reference evidence="1" key="1">
    <citation type="journal article" date="2020" name="Nat. Commun.">
        <title>Large-scale genome sequencing of mycorrhizal fungi provides insights into the early evolution of symbiotic traits.</title>
        <authorList>
            <person name="Miyauchi S."/>
            <person name="Kiss E."/>
            <person name="Kuo A."/>
            <person name="Drula E."/>
            <person name="Kohler A."/>
            <person name="Sanchez-Garcia M."/>
            <person name="Morin E."/>
            <person name="Andreopoulos B."/>
            <person name="Barry K.W."/>
            <person name="Bonito G."/>
            <person name="Buee M."/>
            <person name="Carver A."/>
            <person name="Chen C."/>
            <person name="Cichocki N."/>
            <person name="Clum A."/>
            <person name="Culley D."/>
            <person name="Crous P.W."/>
            <person name="Fauchery L."/>
            <person name="Girlanda M."/>
            <person name="Hayes R.D."/>
            <person name="Keri Z."/>
            <person name="LaButti K."/>
            <person name="Lipzen A."/>
            <person name="Lombard V."/>
            <person name="Magnuson J."/>
            <person name="Maillard F."/>
            <person name="Murat C."/>
            <person name="Nolan M."/>
            <person name="Ohm R.A."/>
            <person name="Pangilinan J."/>
            <person name="Pereira M.F."/>
            <person name="Perotto S."/>
            <person name="Peter M."/>
            <person name="Pfister S."/>
            <person name="Riley R."/>
            <person name="Sitrit Y."/>
            <person name="Stielow J.B."/>
            <person name="Szollosi G."/>
            <person name="Zifcakova L."/>
            <person name="Stursova M."/>
            <person name="Spatafora J.W."/>
            <person name="Tedersoo L."/>
            <person name="Vaario L.M."/>
            <person name="Yamada A."/>
            <person name="Yan M."/>
            <person name="Wang P."/>
            <person name="Xu J."/>
            <person name="Bruns T."/>
            <person name="Baldrian P."/>
            <person name="Vilgalys R."/>
            <person name="Dunand C."/>
            <person name="Henrissat B."/>
            <person name="Grigoriev I.V."/>
            <person name="Hibbett D."/>
            <person name="Nagy L.G."/>
            <person name="Martin F.M."/>
        </authorList>
    </citation>
    <scope>NUCLEOTIDE SEQUENCE</scope>
    <source>
        <strain evidence="1">UP504</strain>
    </source>
</reference>